<gene>
    <name evidence="1" type="ORF">LR48_Vigan312s000800</name>
</gene>
<dbReference type="Gramene" id="KOM26747">
    <property type="protein sequence ID" value="KOM26747"/>
    <property type="gene ID" value="LR48_Vigan312s000800"/>
</dbReference>
<protein>
    <submittedName>
        <fullName evidence="1">Uncharacterized protein</fullName>
    </submittedName>
</protein>
<organism evidence="1 2">
    <name type="scientific">Phaseolus angularis</name>
    <name type="common">Azuki bean</name>
    <name type="synonym">Vigna angularis</name>
    <dbReference type="NCBI Taxonomy" id="3914"/>
    <lineage>
        <taxon>Eukaryota</taxon>
        <taxon>Viridiplantae</taxon>
        <taxon>Streptophyta</taxon>
        <taxon>Embryophyta</taxon>
        <taxon>Tracheophyta</taxon>
        <taxon>Spermatophyta</taxon>
        <taxon>Magnoliopsida</taxon>
        <taxon>eudicotyledons</taxon>
        <taxon>Gunneridae</taxon>
        <taxon>Pentapetalae</taxon>
        <taxon>rosids</taxon>
        <taxon>fabids</taxon>
        <taxon>Fabales</taxon>
        <taxon>Fabaceae</taxon>
        <taxon>Papilionoideae</taxon>
        <taxon>50 kb inversion clade</taxon>
        <taxon>NPAAA clade</taxon>
        <taxon>indigoferoid/millettioid clade</taxon>
        <taxon>Phaseoleae</taxon>
        <taxon>Vigna</taxon>
    </lineage>
</organism>
<dbReference type="Proteomes" id="UP000053144">
    <property type="component" value="Unassembled WGS sequence"/>
</dbReference>
<dbReference type="EMBL" id="KQ258339">
    <property type="protein sequence ID" value="KOM26747.1"/>
    <property type="molecule type" value="Genomic_DNA"/>
</dbReference>
<accession>A0A0L9T828</accession>
<dbReference type="AlphaFoldDB" id="A0A0L9T828"/>
<name>A0A0L9T828_PHAAN</name>
<evidence type="ECO:0000313" key="1">
    <source>
        <dbReference type="EMBL" id="KOM26747.1"/>
    </source>
</evidence>
<sequence length="92" mass="10061">MPRQYAIGRNSLDLDLPKIRPKPKIVPLSGKCVSWFFALNGLFTPQRIQREFLSAAQRARPHIEEGRSCVGTAGGPSPFEYFGLIGLTSGGS</sequence>
<reference evidence="2" key="1">
    <citation type="journal article" date="2015" name="Proc. Natl. Acad. Sci. U.S.A.">
        <title>Genome sequencing of adzuki bean (Vigna angularis) provides insight into high starch and low fat accumulation and domestication.</title>
        <authorList>
            <person name="Yang K."/>
            <person name="Tian Z."/>
            <person name="Chen C."/>
            <person name="Luo L."/>
            <person name="Zhao B."/>
            <person name="Wang Z."/>
            <person name="Yu L."/>
            <person name="Li Y."/>
            <person name="Sun Y."/>
            <person name="Li W."/>
            <person name="Chen Y."/>
            <person name="Li Y."/>
            <person name="Zhang Y."/>
            <person name="Ai D."/>
            <person name="Zhao J."/>
            <person name="Shang C."/>
            <person name="Ma Y."/>
            <person name="Wu B."/>
            <person name="Wang M."/>
            <person name="Gao L."/>
            <person name="Sun D."/>
            <person name="Zhang P."/>
            <person name="Guo F."/>
            <person name="Wang W."/>
            <person name="Li Y."/>
            <person name="Wang J."/>
            <person name="Varshney R.K."/>
            <person name="Wang J."/>
            <person name="Ling H.Q."/>
            <person name="Wan P."/>
        </authorList>
    </citation>
    <scope>NUCLEOTIDE SEQUENCE</scope>
    <source>
        <strain evidence="2">cv. Jingnong 6</strain>
    </source>
</reference>
<evidence type="ECO:0000313" key="2">
    <source>
        <dbReference type="Proteomes" id="UP000053144"/>
    </source>
</evidence>
<proteinExistence type="predicted"/>